<dbReference type="EMBL" id="MN740034">
    <property type="protein sequence ID" value="QHT85167.1"/>
    <property type="molecule type" value="Genomic_DNA"/>
</dbReference>
<protein>
    <submittedName>
        <fullName evidence="2">Uncharacterized protein</fullName>
    </submittedName>
</protein>
<proteinExistence type="predicted"/>
<evidence type="ECO:0000256" key="1">
    <source>
        <dbReference type="SAM" id="Coils"/>
    </source>
</evidence>
<feature type="coiled-coil region" evidence="1">
    <location>
        <begin position="19"/>
        <end position="46"/>
    </location>
</feature>
<evidence type="ECO:0000313" key="2">
    <source>
        <dbReference type="EMBL" id="QHT85167.1"/>
    </source>
</evidence>
<keyword evidence="1" id="KW-0175">Coiled coil</keyword>
<organism evidence="2">
    <name type="scientific">viral metagenome</name>
    <dbReference type="NCBI Taxonomy" id="1070528"/>
    <lineage>
        <taxon>unclassified sequences</taxon>
        <taxon>metagenomes</taxon>
        <taxon>organismal metagenomes</taxon>
    </lineage>
</organism>
<reference evidence="2" key="1">
    <citation type="journal article" date="2020" name="Nature">
        <title>Giant virus diversity and host interactions through global metagenomics.</title>
        <authorList>
            <person name="Schulz F."/>
            <person name="Roux S."/>
            <person name="Paez-Espino D."/>
            <person name="Jungbluth S."/>
            <person name="Walsh D.A."/>
            <person name="Denef V.J."/>
            <person name="McMahon K.D."/>
            <person name="Konstantinidis K.T."/>
            <person name="Eloe-Fadrosh E.A."/>
            <person name="Kyrpides N.C."/>
            <person name="Woyke T."/>
        </authorList>
    </citation>
    <scope>NUCLEOTIDE SEQUENCE</scope>
    <source>
        <strain evidence="2">GVMAG-M-3300023184-178</strain>
    </source>
</reference>
<sequence length="110" mass="13305">MEQEDQKPTRYSQKREEILAYQKQKYRELREEKLAYQKEYNSKKKDELQDYNSRYYEENKEKLLAKCKTKLTCSCGREISKGCMASHLKTKLHLKFLKLVENANINMDKN</sequence>
<dbReference type="AlphaFoldDB" id="A0A6C0HY94"/>
<name>A0A6C0HY94_9ZZZZ</name>
<accession>A0A6C0HY94</accession>